<evidence type="ECO:0000259" key="2">
    <source>
        <dbReference type="SMART" id="SM00849"/>
    </source>
</evidence>
<dbReference type="InterPro" id="IPR036866">
    <property type="entry name" value="RibonucZ/Hydroxyglut_hydro"/>
</dbReference>
<dbReference type="Pfam" id="PF10996">
    <property type="entry name" value="Beta-Casp"/>
    <property type="match status" value="1"/>
</dbReference>
<organism evidence="4 5">
    <name type="scientific">Methylibium petroleiphilum (strain ATCC BAA-1232 / LMG 22953 / PM1)</name>
    <dbReference type="NCBI Taxonomy" id="420662"/>
    <lineage>
        <taxon>Bacteria</taxon>
        <taxon>Pseudomonadati</taxon>
        <taxon>Pseudomonadota</taxon>
        <taxon>Betaproteobacteria</taxon>
        <taxon>Burkholderiales</taxon>
        <taxon>Sphaerotilaceae</taxon>
        <taxon>Methylibium</taxon>
    </lineage>
</organism>
<name>A2SLK7_METPP</name>
<dbReference type="HOGENOM" id="CLU_009673_5_2_4"/>
<gene>
    <name evidence="4" type="ordered locus">Mpe_A3493</name>
</gene>
<dbReference type="GO" id="GO:0016787">
    <property type="term" value="F:hydrolase activity"/>
    <property type="evidence" value="ECO:0007669"/>
    <property type="project" value="UniProtKB-KW"/>
</dbReference>
<proteinExistence type="predicted"/>
<dbReference type="AlphaFoldDB" id="A2SLK7"/>
<dbReference type="Pfam" id="PF07521">
    <property type="entry name" value="RMMBL"/>
    <property type="match status" value="1"/>
</dbReference>
<dbReference type="SMART" id="SM00849">
    <property type="entry name" value="Lactamase_B"/>
    <property type="match status" value="1"/>
</dbReference>
<dbReference type="KEGG" id="mpt:Mpe_A3493"/>
<dbReference type="Proteomes" id="UP000000366">
    <property type="component" value="Chromosome"/>
</dbReference>
<dbReference type="Pfam" id="PF00753">
    <property type="entry name" value="Lactamase_B"/>
    <property type="match status" value="1"/>
</dbReference>
<keyword evidence="5" id="KW-1185">Reference proteome</keyword>
<dbReference type="Gene3D" id="3.60.15.10">
    <property type="entry name" value="Ribonuclease Z/Hydroxyacylglutathione hydrolase-like"/>
    <property type="match status" value="1"/>
</dbReference>
<evidence type="ECO:0000259" key="3">
    <source>
        <dbReference type="SMART" id="SM01027"/>
    </source>
</evidence>
<dbReference type="InterPro" id="IPR001279">
    <property type="entry name" value="Metallo-B-lactamas"/>
</dbReference>
<dbReference type="PANTHER" id="PTHR11203:SF37">
    <property type="entry name" value="INTEGRATOR COMPLEX SUBUNIT 11"/>
    <property type="match status" value="1"/>
</dbReference>
<dbReference type="PANTHER" id="PTHR11203">
    <property type="entry name" value="CLEAVAGE AND POLYADENYLATION SPECIFICITY FACTOR FAMILY MEMBER"/>
    <property type="match status" value="1"/>
</dbReference>
<keyword evidence="1" id="KW-0378">Hydrolase</keyword>
<accession>A2SLK7</accession>
<evidence type="ECO:0000256" key="1">
    <source>
        <dbReference type="ARBA" id="ARBA00022801"/>
    </source>
</evidence>
<dbReference type="SMART" id="SM01027">
    <property type="entry name" value="Beta-Casp"/>
    <property type="match status" value="1"/>
</dbReference>
<dbReference type="InterPro" id="IPR011108">
    <property type="entry name" value="RMMBL"/>
</dbReference>
<sequence>MPECGVSDALARGPPTRMKLTFLGAADTVTGSKHLVEMGGARVLLDCGLFQGYKTLRERNWAPLAVPPAQIDAVVLSHAHLDHCGWLPVLVRQGFKGPVYASAATRDLAEVLLLDSAHLQEEDARRANRGGWSRHAPALPLYGVADAKRAIARIGVAPAGRGVRVGDARIEFTPAGHLLGAMSVSVRANGRTLVFSGDLGRGDDLLMPAPGRVAQADVLLIESTYGNRCHPRDDVQAHLGEIVRATVRRGGSVLLPSFAVGRAQALLLVLQRLKAAGEIPADLPLFLDSPMASTATALYQRHRKLLRITPREAATLTDDVTLVAGPEASERLTRQRWPKVIISASGMATGGRVLHHLKALAPNPRNHIVFPGFQVGGTRGAALVGGAREVKIHGEYVAVKATVSHLEGFSGHADADGLMEWLRGFETPPERCFVVHGEPVAADTLRLRIQDELGWRVSVPEHGAALDL</sequence>
<evidence type="ECO:0000313" key="5">
    <source>
        <dbReference type="Proteomes" id="UP000000366"/>
    </source>
</evidence>
<dbReference type="eggNOG" id="COG1236">
    <property type="taxonomic scope" value="Bacteria"/>
</dbReference>
<reference evidence="4 5" key="1">
    <citation type="journal article" date="2007" name="J. Bacteriol.">
        <title>Whole-genome analysis of the methyl tert-butyl ether-degrading beta-proteobacterium Methylibium petroleiphilum PM1.</title>
        <authorList>
            <person name="Kane S.R."/>
            <person name="Chakicherla A.Y."/>
            <person name="Chain P.S.G."/>
            <person name="Schmidt R."/>
            <person name="Shin M.W."/>
            <person name="Legler T.C."/>
            <person name="Scow K.M."/>
            <person name="Larimer F.W."/>
            <person name="Lucas S.M."/>
            <person name="Richardson P.M."/>
            <person name="Hristova K.R."/>
        </authorList>
    </citation>
    <scope>NUCLEOTIDE SEQUENCE [LARGE SCALE GENOMIC DNA]</scope>
    <source>
        <strain evidence="5">ATCC BAA-1232 / LMG 22953 / PM1</strain>
    </source>
</reference>
<dbReference type="SUPFAM" id="SSF56281">
    <property type="entry name" value="Metallo-hydrolase/oxidoreductase"/>
    <property type="match status" value="1"/>
</dbReference>
<feature type="domain" description="Metallo-beta-lactamase" evidence="2">
    <location>
        <begin position="30"/>
        <end position="258"/>
    </location>
</feature>
<dbReference type="InterPro" id="IPR050698">
    <property type="entry name" value="MBL"/>
</dbReference>
<dbReference type="STRING" id="420662.Mpe_A3493"/>
<dbReference type="GO" id="GO:0004521">
    <property type="term" value="F:RNA endonuclease activity"/>
    <property type="evidence" value="ECO:0007669"/>
    <property type="project" value="TreeGrafter"/>
</dbReference>
<dbReference type="InterPro" id="IPR022712">
    <property type="entry name" value="Beta_Casp"/>
</dbReference>
<dbReference type="EMBL" id="CP000555">
    <property type="protein sequence ID" value="ABM96446.1"/>
    <property type="molecule type" value="Genomic_DNA"/>
</dbReference>
<feature type="domain" description="Beta-Casp" evidence="3">
    <location>
        <begin position="263"/>
        <end position="383"/>
    </location>
</feature>
<dbReference type="CDD" id="cd16295">
    <property type="entry name" value="TTHA0252-CPSF-like_MBL-fold"/>
    <property type="match status" value="1"/>
</dbReference>
<dbReference type="Gene3D" id="3.40.50.10890">
    <property type="match status" value="1"/>
</dbReference>
<protein>
    <submittedName>
        <fullName evidence="4">Metallo-beta-lactamase family protein</fullName>
    </submittedName>
</protein>
<evidence type="ECO:0000313" key="4">
    <source>
        <dbReference type="EMBL" id="ABM96446.1"/>
    </source>
</evidence>